<dbReference type="PATRIC" id="fig|1171373.8.peg.353"/>
<dbReference type="Pfam" id="PF01551">
    <property type="entry name" value="Peptidase_M23"/>
    <property type="match status" value="1"/>
</dbReference>
<dbReference type="Proteomes" id="UP000000214">
    <property type="component" value="Chromosome"/>
</dbReference>
<dbReference type="Gene3D" id="2.70.70.10">
    <property type="entry name" value="Glucose Permease (Domain IIA)"/>
    <property type="match status" value="1"/>
</dbReference>
<dbReference type="RefSeq" id="WP_015069116.1">
    <property type="nucleotide sequence ID" value="NC_019395.1"/>
</dbReference>
<dbReference type="PANTHER" id="PTHR21666:SF270">
    <property type="entry name" value="MUREIN HYDROLASE ACTIVATOR ENVC"/>
    <property type="match status" value="1"/>
</dbReference>
<organism evidence="3 4">
    <name type="scientific">Acidipropionibacterium acidipropionici (strain ATCC 4875 / DSM 20272 / JCM 6432 / NBRC 12425 / NCIMB 8070 / 4)</name>
    <name type="common">Propionibacterium acidipropionici</name>
    <dbReference type="NCBI Taxonomy" id="1171373"/>
    <lineage>
        <taxon>Bacteria</taxon>
        <taxon>Bacillati</taxon>
        <taxon>Actinomycetota</taxon>
        <taxon>Actinomycetes</taxon>
        <taxon>Propionibacteriales</taxon>
        <taxon>Propionibacteriaceae</taxon>
        <taxon>Acidipropionibacterium</taxon>
    </lineage>
</organism>
<dbReference type="InterPro" id="IPR016047">
    <property type="entry name" value="M23ase_b-sheet_dom"/>
</dbReference>
<dbReference type="STRING" id="1171373.PACID_03510"/>
<feature type="domain" description="M23ase beta-sheet core" evidence="2">
    <location>
        <begin position="114"/>
        <end position="175"/>
    </location>
</feature>
<dbReference type="eggNOG" id="COG0739">
    <property type="taxonomic scope" value="Bacteria"/>
</dbReference>
<evidence type="ECO:0000313" key="4">
    <source>
        <dbReference type="Proteomes" id="UP000000214"/>
    </source>
</evidence>
<dbReference type="InterPro" id="IPR011055">
    <property type="entry name" value="Dup_hybrid_motif"/>
</dbReference>
<feature type="region of interest" description="Disordered" evidence="1">
    <location>
        <begin position="160"/>
        <end position="204"/>
    </location>
</feature>
<dbReference type="AlphaFoldDB" id="K7RJW8"/>
<dbReference type="KEGG" id="pbo:PACID_03510"/>
<evidence type="ECO:0000256" key="1">
    <source>
        <dbReference type="SAM" id="MobiDB-lite"/>
    </source>
</evidence>
<dbReference type="EMBL" id="CP003493">
    <property type="protein sequence ID" value="AFV88199.1"/>
    <property type="molecule type" value="Genomic_DNA"/>
</dbReference>
<evidence type="ECO:0000259" key="2">
    <source>
        <dbReference type="Pfam" id="PF01551"/>
    </source>
</evidence>
<dbReference type="CDD" id="cd12797">
    <property type="entry name" value="M23_peptidase"/>
    <property type="match status" value="1"/>
</dbReference>
<dbReference type="InterPro" id="IPR050570">
    <property type="entry name" value="Cell_wall_metabolism_enzyme"/>
</dbReference>
<protein>
    <submittedName>
        <fullName evidence="3">Putative secreted peptidase</fullName>
    </submittedName>
</protein>
<reference evidence="3 4" key="1">
    <citation type="journal article" date="2012" name="BMC Genomics">
        <title>The genome sequence of Propionibacterium acidipropionici provides insights into its biotechnological and industrial potential.</title>
        <authorList>
            <person name="Parizzi L.P."/>
            <person name="Grassi M.C."/>
            <person name="Llerena L.A."/>
            <person name="Carazzolle M.F."/>
            <person name="Queiroz V.L."/>
            <person name="Lunardi I."/>
            <person name="Zeidler A.F."/>
            <person name="Teixeira P.J."/>
            <person name="Mieczkowski P."/>
            <person name="Rincones J."/>
            <person name="Pereira G.A."/>
        </authorList>
    </citation>
    <scope>NUCLEOTIDE SEQUENCE [LARGE SCALE GENOMIC DNA]</scope>
    <source>
        <strain evidence="4">ATCC 4875 / DSM 20272 / JCM 6432 / NBRC 12425 / NCIMB 8070</strain>
    </source>
</reference>
<evidence type="ECO:0000313" key="3">
    <source>
        <dbReference type="EMBL" id="AFV88199.1"/>
    </source>
</evidence>
<dbReference type="GO" id="GO:0004222">
    <property type="term" value="F:metalloendopeptidase activity"/>
    <property type="evidence" value="ECO:0007669"/>
    <property type="project" value="TreeGrafter"/>
</dbReference>
<name>K7RJW8_ACIA4</name>
<dbReference type="PANTHER" id="PTHR21666">
    <property type="entry name" value="PEPTIDASE-RELATED"/>
    <property type="match status" value="1"/>
</dbReference>
<dbReference type="SUPFAM" id="SSF51261">
    <property type="entry name" value="Duplicated hybrid motif"/>
    <property type="match status" value="1"/>
</dbReference>
<sequence length="204" mass="21557">MGATIGLDYPFTGRWTVQNSPADRVPSHGTELFATALAIDFVPVDADGCTAPFTVGSLVRPEPPEHFPGFGRAVLAPADGVVVAVADTALDHPAYRGFPSLRYAVTQRCRISEGWPALADNHVMIECGEAVIALCHLRHGSIGVSPGQRVRAGERVGGCGNTGNSTEPHIHIQSMDSPDPSRARPVPMTFRGSLPRNGEIIDAG</sequence>
<proteinExistence type="predicted"/>
<gene>
    <name evidence="3" type="ordered locus">PACID_03510</name>
</gene>
<accession>K7RJW8</accession>
<dbReference type="HOGENOM" id="CLU_075482_2_0_11"/>